<gene>
    <name evidence="1" type="ORF">TNIN_365561</name>
</gene>
<dbReference type="OrthoDB" id="10553186at2759"/>
<organism evidence="1 2">
    <name type="scientific">Trichonephila inaurata madagascariensis</name>
    <dbReference type="NCBI Taxonomy" id="2747483"/>
    <lineage>
        <taxon>Eukaryota</taxon>
        <taxon>Metazoa</taxon>
        <taxon>Ecdysozoa</taxon>
        <taxon>Arthropoda</taxon>
        <taxon>Chelicerata</taxon>
        <taxon>Arachnida</taxon>
        <taxon>Araneae</taxon>
        <taxon>Araneomorphae</taxon>
        <taxon>Entelegynae</taxon>
        <taxon>Araneoidea</taxon>
        <taxon>Nephilidae</taxon>
        <taxon>Trichonephila</taxon>
        <taxon>Trichonephila inaurata</taxon>
    </lineage>
</organism>
<dbReference type="Proteomes" id="UP000886998">
    <property type="component" value="Unassembled WGS sequence"/>
</dbReference>
<evidence type="ECO:0000313" key="2">
    <source>
        <dbReference type="Proteomes" id="UP000886998"/>
    </source>
</evidence>
<sequence>MSVQKKSSAGGAVDYFGHKRSKRETAECICPPGQYTLVCHPGGNFVNYSVSVPFPVMHFTRPSVQSVKGMENSLVCVSSSASRCTFAMYYKMPFS</sequence>
<keyword evidence="2" id="KW-1185">Reference proteome</keyword>
<comment type="caution">
    <text evidence="1">The sequence shown here is derived from an EMBL/GenBank/DDBJ whole genome shotgun (WGS) entry which is preliminary data.</text>
</comment>
<proteinExistence type="predicted"/>
<dbReference type="EMBL" id="BMAV01001914">
    <property type="protein sequence ID" value="GFY40475.1"/>
    <property type="molecule type" value="Genomic_DNA"/>
</dbReference>
<accession>A0A8X6WSJ3</accession>
<protein>
    <submittedName>
        <fullName evidence="1">Uncharacterized protein</fullName>
    </submittedName>
</protein>
<reference evidence="1" key="1">
    <citation type="submission" date="2020-08" db="EMBL/GenBank/DDBJ databases">
        <title>Multicomponent nature underlies the extraordinary mechanical properties of spider dragline silk.</title>
        <authorList>
            <person name="Kono N."/>
            <person name="Nakamura H."/>
            <person name="Mori M."/>
            <person name="Yoshida Y."/>
            <person name="Ohtoshi R."/>
            <person name="Malay A.D."/>
            <person name="Moran D.A.P."/>
            <person name="Tomita M."/>
            <person name="Numata K."/>
            <person name="Arakawa K."/>
        </authorList>
    </citation>
    <scope>NUCLEOTIDE SEQUENCE</scope>
</reference>
<dbReference type="AlphaFoldDB" id="A0A8X6WSJ3"/>
<name>A0A8X6WSJ3_9ARAC</name>
<evidence type="ECO:0000313" key="1">
    <source>
        <dbReference type="EMBL" id="GFY40475.1"/>
    </source>
</evidence>